<dbReference type="InParanoid" id="A0A554N9B4"/>
<dbReference type="RefSeq" id="WP_144262002.1">
    <property type="nucleotide sequence ID" value="NZ_QMDX01000005.1"/>
</dbReference>
<name>A0A554N9B4_9EURY</name>
<dbReference type="GO" id="GO:0005737">
    <property type="term" value="C:cytoplasm"/>
    <property type="evidence" value="ECO:0007669"/>
    <property type="project" value="TreeGrafter"/>
</dbReference>
<proteinExistence type="inferred from homology"/>
<keyword evidence="7" id="KW-1185">Reference proteome</keyword>
<gene>
    <name evidence="6" type="ORF">DP107_09910</name>
</gene>
<comment type="caution">
    <text evidence="6">The sequence shown here is derived from an EMBL/GenBank/DDBJ whole genome shotgun (WGS) entry which is preliminary data.</text>
</comment>
<dbReference type="InterPro" id="IPR052103">
    <property type="entry name" value="Dual_spec_Phospatases"/>
</dbReference>
<protein>
    <submittedName>
        <fullName evidence="6">Protein phosphatase</fullName>
    </submittedName>
</protein>
<dbReference type="InterPro" id="IPR029021">
    <property type="entry name" value="Prot-tyrosine_phosphatase-like"/>
</dbReference>
<evidence type="ECO:0000259" key="5">
    <source>
        <dbReference type="PROSITE" id="PS50056"/>
    </source>
</evidence>
<organism evidence="6 7">
    <name type="scientific">Haloglomus irregulare</name>
    <dbReference type="NCBI Taxonomy" id="2234134"/>
    <lineage>
        <taxon>Archaea</taxon>
        <taxon>Methanobacteriati</taxon>
        <taxon>Methanobacteriota</taxon>
        <taxon>Stenosarchaea group</taxon>
        <taxon>Halobacteria</taxon>
        <taxon>Halobacteriales</taxon>
        <taxon>Natronomonadaceae</taxon>
        <taxon>Haloglomus</taxon>
    </lineage>
</organism>
<dbReference type="EMBL" id="QMDX01000005">
    <property type="protein sequence ID" value="TSD13952.1"/>
    <property type="molecule type" value="Genomic_DNA"/>
</dbReference>
<accession>A0A554N9B4</accession>
<keyword evidence="3" id="KW-0904">Protein phosphatase</keyword>
<feature type="region of interest" description="Disordered" evidence="4">
    <location>
        <begin position="118"/>
        <end position="148"/>
    </location>
</feature>
<evidence type="ECO:0000313" key="7">
    <source>
        <dbReference type="Proteomes" id="UP000319894"/>
    </source>
</evidence>
<dbReference type="OrthoDB" id="275339at2157"/>
<sequence length="148" mass="15149">MHRVAENLHVGGLDAAGDGAALRAAGIETVVGLTHDPSTGGYPDGVRVVREPMVDGPRNDATAFERVVDATRGTLAAGERTLVHCSAGSSRSVTVAAAALAGVTDRGLAAALGAVLSRRPPADPHPAPVRRANPIRGGRGWRALPYHN</sequence>
<dbReference type="PANTHER" id="PTHR45961">
    <property type="entry name" value="IP21249P"/>
    <property type="match status" value="1"/>
</dbReference>
<dbReference type="Proteomes" id="UP000319894">
    <property type="component" value="Unassembled WGS sequence"/>
</dbReference>
<dbReference type="SUPFAM" id="SSF52799">
    <property type="entry name" value="(Phosphotyrosine protein) phosphatases II"/>
    <property type="match status" value="1"/>
</dbReference>
<dbReference type="CDD" id="cd14498">
    <property type="entry name" value="DSP"/>
    <property type="match status" value="1"/>
</dbReference>
<dbReference type="PROSITE" id="PS50056">
    <property type="entry name" value="TYR_PHOSPHATASE_2"/>
    <property type="match status" value="1"/>
</dbReference>
<evidence type="ECO:0000256" key="4">
    <source>
        <dbReference type="SAM" id="MobiDB-lite"/>
    </source>
</evidence>
<dbReference type="PANTHER" id="PTHR45961:SF6">
    <property type="entry name" value="IP21249P"/>
    <property type="match status" value="1"/>
</dbReference>
<keyword evidence="2" id="KW-0378">Hydrolase</keyword>
<reference evidence="6 7" key="1">
    <citation type="submission" date="2018-06" db="EMBL/GenBank/DDBJ databases">
        <title>Natronomonas sp. F16-60 a new haloarchaeon isolated from a solar saltern of Isla Cristina, Huelva, Spain.</title>
        <authorList>
            <person name="Duran-Viseras A."/>
            <person name="Sanchez-Porro C."/>
            <person name="Ventosa A."/>
        </authorList>
    </citation>
    <scope>NUCLEOTIDE SEQUENCE [LARGE SCALE GENOMIC DNA]</scope>
    <source>
        <strain evidence="6 7">F16-60</strain>
    </source>
</reference>
<dbReference type="InterPro" id="IPR000387">
    <property type="entry name" value="Tyr_Pase_dom"/>
</dbReference>
<evidence type="ECO:0000313" key="6">
    <source>
        <dbReference type="EMBL" id="TSD13952.1"/>
    </source>
</evidence>
<evidence type="ECO:0000256" key="2">
    <source>
        <dbReference type="ARBA" id="ARBA00022801"/>
    </source>
</evidence>
<evidence type="ECO:0000256" key="1">
    <source>
        <dbReference type="ARBA" id="ARBA00008601"/>
    </source>
</evidence>
<dbReference type="Gene3D" id="3.90.190.10">
    <property type="entry name" value="Protein tyrosine phosphatase superfamily"/>
    <property type="match status" value="1"/>
</dbReference>
<dbReference type="GO" id="GO:0004721">
    <property type="term" value="F:phosphoprotein phosphatase activity"/>
    <property type="evidence" value="ECO:0007669"/>
    <property type="project" value="UniProtKB-KW"/>
</dbReference>
<comment type="similarity">
    <text evidence="1">Belongs to the protein-tyrosine phosphatase family. Non-receptor class dual specificity subfamily.</text>
</comment>
<evidence type="ECO:0000256" key="3">
    <source>
        <dbReference type="ARBA" id="ARBA00022912"/>
    </source>
</evidence>
<feature type="domain" description="Tyrosine specific protein phosphatases" evidence="5">
    <location>
        <begin position="62"/>
        <end position="120"/>
    </location>
</feature>
<dbReference type="AlphaFoldDB" id="A0A554N9B4"/>